<protein>
    <recommendedName>
        <fullName evidence="3">Lipoprotein</fullName>
    </recommendedName>
</protein>
<organism evidence="2">
    <name type="scientific">Bacteroides fragilis</name>
    <dbReference type="NCBI Taxonomy" id="817"/>
    <lineage>
        <taxon>Bacteria</taxon>
        <taxon>Pseudomonadati</taxon>
        <taxon>Bacteroidota</taxon>
        <taxon>Bacteroidia</taxon>
        <taxon>Bacteroidales</taxon>
        <taxon>Bacteroidaceae</taxon>
        <taxon>Bacteroides</taxon>
    </lineage>
</organism>
<dbReference type="AlphaFoldDB" id="A0A0I9S754"/>
<proteinExistence type="predicted"/>
<evidence type="ECO:0000256" key="1">
    <source>
        <dbReference type="SAM" id="SignalP"/>
    </source>
</evidence>
<dbReference type="RefSeq" id="WP_044301272.1">
    <property type="nucleotide sequence ID" value="NZ_CP036542.1"/>
</dbReference>
<comment type="caution">
    <text evidence="2">The sequence shown here is derived from an EMBL/GenBank/DDBJ whole genome shotgun (WGS) entry which is preliminary data.</text>
</comment>
<sequence>MKGRILFILIIHAMIATACVNSKNKKTDQNEPLVMAGKTAERALQLAGANRNNPDSLALAIELIDGAIVLVDQSQTSDDDKSWFYHTLYGQKSQIQCCQGKFDTALATLDDAEVKYGAFWMNWFLKAIISDFTGDTASANLNYEKVIDYCDSNLKETDQSTQEYLNMLVTCITAKVNRYGKEAVKEDIEALKARKDYTEGSPVYHVVIGFEDWDKEVYFKSLWGIKE</sequence>
<gene>
    <name evidence="2" type="ORF">EE52_0216425</name>
</gene>
<dbReference type="EMBL" id="JMZZ02000210">
    <property type="protein sequence ID" value="KFX73723.1"/>
    <property type="molecule type" value="Genomic_DNA"/>
</dbReference>
<feature type="signal peptide" evidence="1">
    <location>
        <begin position="1"/>
        <end position="18"/>
    </location>
</feature>
<accession>A0A0I9S754</accession>
<dbReference type="InterPro" id="IPR011990">
    <property type="entry name" value="TPR-like_helical_dom_sf"/>
</dbReference>
<dbReference type="SUPFAM" id="SSF48452">
    <property type="entry name" value="TPR-like"/>
    <property type="match status" value="1"/>
</dbReference>
<evidence type="ECO:0008006" key="3">
    <source>
        <dbReference type="Google" id="ProtNLM"/>
    </source>
</evidence>
<name>A0A0I9S754_BACFG</name>
<keyword evidence="1" id="KW-0732">Signal</keyword>
<reference evidence="2" key="1">
    <citation type="book" date="2014" name="THE 24TH EUROPEAN CONGRESS OF CLINICAL MICROBIOLOGY AND INFECTIOUS DISEASES" publisher="ECCMID 2014" city="Barcelona, Spain">
        <title>Identification of resistance genes in three multidrug-resistant Bacteroides fragilis isolates by whole genome sequencing.</title>
        <editorList>
            <person name="Unknown"/>
            <person name="A."/>
        </editorList>
        <authorList>
            <person name="Sydenham T.V."/>
            <person name="Hasman H."/>
            <person name="Wang M."/>
            <person name="Soki J."/>
            <person name="Nagy E."/>
            <person name="Justesen U.S."/>
        </authorList>
    </citation>
    <scope>NUCLEOTIDE SEQUENCE</scope>
    <source>
        <strain evidence="2">DCMOUH0018B</strain>
    </source>
</reference>
<dbReference type="PATRIC" id="fig|817.53.peg.3388"/>
<feature type="chain" id="PRO_5044366385" description="Lipoprotein" evidence="1">
    <location>
        <begin position="19"/>
        <end position="227"/>
    </location>
</feature>
<dbReference type="PROSITE" id="PS51257">
    <property type="entry name" value="PROKAR_LIPOPROTEIN"/>
    <property type="match status" value="1"/>
</dbReference>
<reference evidence="2" key="2">
    <citation type="submission" date="2014-07" db="EMBL/GenBank/DDBJ databases">
        <title>Genetics and epidemiology of antimicrobial resistance in B. fragilis group.</title>
        <authorList>
            <person name="Sydenham T.V."/>
            <person name="Hasman H."/>
            <person name="Kemp M."/>
            <person name="Justesen U.S."/>
        </authorList>
    </citation>
    <scope>NUCLEOTIDE SEQUENCE [LARGE SCALE GENOMIC DNA]</scope>
    <source>
        <strain evidence="2">DCMOUH0018B</strain>
    </source>
</reference>
<evidence type="ECO:0000313" key="2">
    <source>
        <dbReference type="EMBL" id="KFX73723.1"/>
    </source>
</evidence>